<gene>
    <name evidence="2" type="ORF">IRZ77_08950</name>
</gene>
<dbReference type="Pfam" id="PF01844">
    <property type="entry name" value="HNH"/>
    <property type="match status" value="1"/>
</dbReference>
<keyword evidence="2" id="KW-0067">ATP-binding</keyword>
<dbReference type="Proteomes" id="UP000639294">
    <property type="component" value="Unassembled WGS sequence"/>
</dbReference>
<dbReference type="InterPro" id="IPR002711">
    <property type="entry name" value="HNH"/>
</dbReference>
<keyword evidence="3" id="KW-1185">Reference proteome</keyword>
<protein>
    <submittedName>
        <fullName evidence="2">HNH endonuclease</fullName>
    </submittedName>
</protein>
<feature type="domain" description="HNH" evidence="1">
    <location>
        <begin position="33"/>
        <end position="80"/>
    </location>
</feature>
<organism evidence="2 3">
    <name type="scientific">Pseudomonas pudica</name>
    <dbReference type="NCBI Taxonomy" id="272772"/>
    <lineage>
        <taxon>Bacteria</taxon>
        <taxon>Pseudomonadati</taxon>
        <taxon>Pseudomonadota</taxon>
        <taxon>Gammaproteobacteria</taxon>
        <taxon>Pseudomonadales</taxon>
        <taxon>Pseudomonadaceae</taxon>
        <taxon>Pseudomonas</taxon>
    </lineage>
</organism>
<reference evidence="2 3" key="1">
    <citation type="submission" date="2020-10" db="EMBL/GenBank/DDBJ databases">
        <title>Genome sequences of Pseudomonas isolates.</title>
        <authorList>
            <person name="Wessels L."/>
            <person name="Reich F."/>
            <person name="Hammerl J."/>
        </authorList>
    </citation>
    <scope>NUCLEOTIDE SEQUENCE [LARGE SCALE GENOMIC DNA]</scope>
    <source>
        <strain evidence="2 3">20-MO00628-0</strain>
    </source>
</reference>
<keyword evidence="2" id="KW-0255">Endonuclease</keyword>
<dbReference type="GO" id="GO:0004519">
    <property type="term" value="F:endonuclease activity"/>
    <property type="evidence" value="ECO:0007669"/>
    <property type="project" value="UniProtKB-KW"/>
</dbReference>
<keyword evidence="2" id="KW-0378">Hydrolase</keyword>
<dbReference type="GO" id="GO:0005524">
    <property type="term" value="F:ATP binding"/>
    <property type="evidence" value="ECO:0007669"/>
    <property type="project" value="UniProtKB-KW"/>
</dbReference>
<comment type="caution">
    <text evidence="2">The sequence shown here is derived from an EMBL/GenBank/DDBJ whole genome shotgun (WGS) entry which is preliminary data.</text>
</comment>
<dbReference type="Gene3D" id="1.10.30.50">
    <property type="match status" value="1"/>
</dbReference>
<keyword evidence="2" id="KW-0547">Nucleotide-binding</keyword>
<evidence type="ECO:0000313" key="3">
    <source>
        <dbReference type="Proteomes" id="UP000639294"/>
    </source>
</evidence>
<dbReference type="EMBL" id="JADLJS010000008">
    <property type="protein sequence ID" value="MBF8645691.1"/>
    <property type="molecule type" value="Genomic_DNA"/>
</dbReference>
<dbReference type="RefSeq" id="WP_196173308.1">
    <property type="nucleotide sequence ID" value="NZ_JADLJR010000011.1"/>
</dbReference>
<proteinExistence type="predicted"/>
<evidence type="ECO:0000259" key="1">
    <source>
        <dbReference type="Pfam" id="PF01844"/>
    </source>
</evidence>
<keyword evidence="2" id="KW-0540">Nuclease</keyword>
<sequence>MRPVFRGKSPQTEEFTPYTNAQQYLVSRLGHYCSYCERRVATNLAVEHLQPKGDNRYIHLIGSWENFLLACVNCNSTKGEKDVVFKDLFMPDRDNTFAAFSYPPDGSVVPSELCNTPQLIKQAQSTLALTGLDKPVSYATDENGIQVYLDRVGQRQEVWLMALEARKDLIENPTVDAVKRGIINTAKGYGFFSIWMSVFSSDTEMRNRLIDAFSGTRGSGCFDSTTTEIVSPSPNLGTLHEGGKI</sequence>
<accession>A0ABS0FZB2</accession>
<evidence type="ECO:0000313" key="2">
    <source>
        <dbReference type="EMBL" id="MBF8645691.1"/>
    </source>
</evidence>
<name>A0ABS0FZB2_9PSED</name>